<dbReference type="InterPro" id="IPR020568">
    <property type="entry name" value="Ribosomal_Su5_D2-typ_SF"/>
</dbReference>
<dbReference type="FunFam" id="3.30.230.10:FF:000017">
    <property type="entry name" value="Galactokinase"/>
    <property type="match status" value="1"/>
</dbReference>
<keyword evidence="4" id="KW-0479">Metal-binding</keyword>
<dbReference type="AlphaFoldDB" id="A0A2A2JAU6"/>
<dbReference type="EMBL" id="LIAE01010558">
    <property type="protein sequence ID" value="PAV58765.1"/>
    <property type="molecule type" value="Genomic_DNA"/>
</dbReference>
<dbReference type="PROSITE" id="PS00627">
    <property type="entry name" value="GHMP_KINASES_ATP"/>
    <property type="match status" value="1"/>
</dbReference>
<dbReference type="PROSITE" id="PS00106">
    <property type="entry name" value="GALACTOKINASE"/>
    <property type="match status" value="1"/>
</dbReference>
<dbReference type="OrthoDB" id="275179at2759"/>
<sequence>MIEEAEPMTSSVEEAKDEDVDEPEVANAKHSVVREAYEMFVSHFGSVNITEIHCSVAPGRVNLIGEHIDYADGFVLPMNIPYYTVVIGRPASDQDRAHSIIYSTHFCQSTELKLPYQESAKTASSWARYVGGVLAVANSTRSYDILVHNTLPIGAGLSSSASVELATLYFMDQFELPAMDRSRLDSSLLCRKAEHEYAHVPCGYMDQMVIGLGRSAHALLIDCRSLHTTHIPLVIAPSAIFLITNSGVKHELASGEYAKRKTAIDEALKRLEKSSWRDVDVALLEANKEKLDGKMYDYALHVVEETERTEKAAFALLDNNLALFGKLMTDSHCSLRDKYNVSCQEIDQLVDLALSVDGVYGSRITGGGFGGCTISLCSSQKVAELKEKLLEEYSHPQSLSFLECQPVGGVSSASLGFLASVFDSA</sequence>
<proteinExistence type="inferred from homology"/>
<dbReference type="InterPro" id="IPR019539">
    <property type="entry name" value="GalKase_N"/>
</dbReference>
<gene>
    <name evidence="14" type="ORF">WR25_10828</name>
</gene>
<dbReference type="InterPro" id="IPR013750">
    <property type="entry name" value="GHMP_kinase_C_dom"/>
</dbReference>
<dbReference type="Gene3D" id="3.30.230.10">
    <property type="match status" value="1"/>
</dbReference>
<keyword evidence="7" id="KW-0067">ATP-binding</keyword>
<dbReference type="Proteomes" id="UP000218231">
    <property type="component" value="Unassembled WGS sequence"/>
</dbReference>
<dbReference type="InterPro" id="IPR014721">
    <property type="entry name" value="Ribsml_uS5_D2-typ_fold_subgr"/>
</dbReference>
<evidence type="ECO:0000256" key="10">
    <source>
        <dbReference type="SAM" id="MobiDB-lite"/>
    </source>
</evidence>
<reference evidence="14 15" key="1">
    <citation type="journal article" date="2017" name="Curr. Biol.">
        <title>Genome architecture and evolution of a unichromosomal asexual nematode.</title>
        <authorList>
            <person name="Fradin H."/>
            <person name="Zegar C."/>
            <person name="Gutwein M."/>
            <person name="Lucas J."/>
            <person name="Kovtun M."/>
            <person name="Corcoran D."/>
            <person name="Baugh L.R."/>
            <person name="Kiontke K."/>
            <person name="Gunsalus K."/>
            <person name="Fitch D.H."/>
            <person name="Piano F."/>
        </authorList>
    </citation>
    <scope>NUCLEOTIDE SEQUENCE [LARGE SCALE GENOMIC DNA]</scope>
    <source>
        <strain evidence="14">PF1309</strain>
    </source>
</reference>
<evidence type="ECO:0000259" key="11">
    <source>
        <dbReference type="Pfam" id="PF00288"/>
    </source>
</evidence>
<protein>
    <recommendedName>
        <fullName evidence="16">Galactokinase</fullName>
    </recommendedName>
</protein>
<evidence type="ECO:0000256" key="4">
    <source>
        <dbReference type="ARBA" id="ARBA00022723"/>
    </source>
</evidence>
<evidence type="ECO:0000256" key="8">
    <source>
        <dbReference type="ARBA" id="ARBA00022842"/>
    </source>
</evidence>
<evidence type="ECO:0000256" key="1">
    <source>
        <dbReference type="ARBA" id="ARBA00006566"/>
    </source>
</evidence>
<dbReference type="InterPro" id="IPR036554">
    <property type="entry name" value="GHMP_kinase_C_sf"/>
</dbReference>
<feature type="domain" description="Galactokinase N-terminal" evidence="13">
    <location>
        <begin position="40"/>
        <end position="90"/>
    </location>
</feature>
<dbReference type="GO" id="GO:0004335">
    <property type="term" value="F:galactokinase activity"/>
    <property type="evidence" value="ECO:0007669"/>
    <property type="project" value="InterPro"/>
</dbReference>
<dbReference type="InterPro" id="IPR000705">
    <property type="entry name" value="Galactokinase"/>
</dbReference>
<dbReference type="SUPFAM" id="SSF54211">
    <property type="entry name" value="Ribosomal protein S5 domain 2-like"/>
    <property type="match status" value="1"/>
</dbReference>
<keyword evidence="8" id="KW-0460">Magnesium</keyword>
<dbReference type="InterPro" id="IPR006203">
    <property type="entry name" value="GHMP_knse_ATP-bd_CS"/>
</dbReference>
<dbReference type="InterPro" id="IPR006204">
    <property type="entry name" value="GHMP_kinase_N_dom"/>
</dbReference>
<evidence type="ECO:0000256" key="2">
    <source>
        <dbReference type="ARBA" id="ARBA00022490"/>
    </source>
</evidence>
<dbReference type="PANTHER" id="PTHR10457:SF7">
    <property type="entry name" value="GALACTOKINASE-RELATED"/>
    <property type="match status" value="1"/>
</dbReference>
<dbReference type="InterPro" id="IPR019741">
    <property type="entry name" value="Galactokinase_CS"/>
</dbReference>
<dbReference type="Gene3D" id="3.30.70.890">
    <property type="entry name" value="GHMP kinase, C-terminal domain"/>
    <property type="match status" value="1"/>
</dbReference>
<evidence type="ECO:0000313" key="15">
    <source>
        <dbReference type="Proteomes" id="UP000218231"/>
    </source>
</evidence>
<evidence type="ECO:0000256" key="5">
    <source>
        <dbReference type="ARBA" id="ARBA00022741"/>
    </source>
</evidence>
<name>A0A2A2JAU6_9BILA</name>
<keyword evidence="15" id="KW-1185">Reference proteome</keyword>
<dbReference type="NCBIfam" id="TIGR00131">
    <property type="entry name" value="gal_kin"/>
    <property type="match status" value="1"/>
</dbReference>
<comment type="caution">
    <text evidence="14">The sequence shown here is derived from an EMBL/GenBank/DDBJ whole genome shotgun (WGS) entry which is preliminary data.</text>
</comment>
<dbReference type="Pfam" id="PF10509">
    <property type="entry name" value="GalKase_gal_bdg"/>
    <property type="match status" value="1"/>
</dbReference>
<dbReference type="PIRSF" id="PIRSF000530">
    <property type="entry name" value="Galactokinase"/>
    <property type="match status" value="1"/>
</dbReference>
<organism evidence="14 15">
    <name type="scientific">Diploscapter pachys</name>
    <dbReference type="NCBI Taxonomy" id="2018661"/>
    <lineage>
        <taxon>Eukaryota</taxon>
        <taxon>Metazoa</taxon>
        <taxon>Ecdysozoa</taxon>
        <taxon>Nematoda</taxon>
        <taxon>Chromadorea</taxon>
        <taxon>Rhabditida</taxon>
        <taxon>Rhabditina</taxon>
        <taxon>Rhabditomorpha</taxon>
        <taxon>Rhabditoidea</taxon>
        <taxon>Rhabditidae</taxon>
        <taxon>Diploscapter</taxon>
    </lineage>
</organism>
<dbReference type="PRINTS" id="PR00473">
    <property type="entry name" value="GALCTOKINASE"/>
</dbReference>
<keyword evidence="2" id="KW-0963">Cytoplasm</keyword>
<evidence type="ECO:0000259" key="13">
    <source>
        <dbReference type="Pfam" id="PF10509"/>
    </source>
</evidence>
<dbReference type="GO" id="GO:0046872">
    <property type="term" value="F:metal ion binding"/>
    <property type="evidence" value="ECO:0007669"/>
    <property type="project" value="UniProtKB-KW"/>
</dbReference>
<comment type="similarity">
    <text evidence="1">Belongs to the GHMP kinase family. GalK subfamily.</text>
</comment>
<dbReference type="GO" id="GO:0005829">
    <property type="term" value="C:cytosol"/>
    <property type="evidence" value="ECO:0007669"/>
    <property type="project" value="TreeGrafter"/>
</dbReference>
<feature type="domain" description="GHMP kinase C-terminal" evidence="12">
    <location>
        <begin position="315"/>
        <end position="394"/>
    </location>
</feature>
<evidence type="ECO:0008006" key="16">
    <source>
        <dbReference type="Google" id="ProtNLM"/>
    </source>
</evidence>
<evidence type="ECO:0000256" key="7">
    <source>
        <dbReference type="ARBA" id="ARBA00022840"/>
    </source>
</evidence>
<keyword evidence="3" id="KW-0808">Transferase</keyword>
<keyword evidence="6" id="KW-0418">Kinase</keyword>
<dbReference type="PRINTS" id="PR00959">
    <property type="entry name" value="MEVGALKINASE"/>
</dbReference>
<feature type="compositionally biased region" description="Acidic residues" evidence="10">
    <location>
        <begin position="15"/>
        <end position="24"/>
    </location>
</feature>
<dbReference type="Pfam" id="PF00288">
    <property type="entry name" value="GHMP_kinases_N"/>
    <property type="match status" value="1"/>
</dbReference>
<evidence type="ECO:0000256" key="9">
    <source>
        <dbReference type="ARBA" id="ARBA00023277"/>
    </source>
</evidence>
<feature type="region of interest" description="Disordered" evidence="10">
    <location>
        <begin position="1"/>
        <end position="26"/>
    </location>
</feature>
<dbReference type="SUPFAM" id="SSF55060">
    <property type="entry name" value="GHMP Kinase, C-terminal domain"/>
    <property type="match status" value="1"/>
</dbReference>
<evidence type="ECO:0000256" key="3">
    <source>
        <dbReference type="ARBA" id="ARBA00022679"/>
    </source>
</evidence>
<accession>A0A2A2JAU6</accession>
<dbReference type="GO" id="GO:0005524">
    <property type="term" value="F:ATP binding"/>
    <property type="evidence" value="ECO:0007669"/>
    <property type="project" value="UniProtKB-KW"/>
</dbReference>
<evidence type="ECO:0000313" key="14">
    <source>
        <dbReference type="EMBL" id="PAV58765.1"/>
    </source>
</evidence>
<feature type="domain" description="GHMP kinase N-terminal" evidence="11">
    <location>
        <begin position="139"/>
        <end position="213"/>
    </location>
</feature>
<keyword evidence="5" id="KW-0547">Nucleotide-binding</keyword>
<dbReference type="STRING" id="2018661.A0A2A2JAU6"/>
<dbReference type="InterPro" id="IPR006206">
    <property type="entry name" value="Mevalonate/galactokinase"/>
</dbReference>
<dbReference type="Pfam" id="PF08544">
    <property type="entry name" value="GHMP_kinases_C"/>
    <property type="match status" value="1"/>
</dbReference>
<evidence type="ECO:0000256" key="6">
    <source>
        <dbReference type="ARBA" id="ARBA00022777"/>
    </source>
</evidence>
<evidence type="ECO:0000259" key="12">
    <source>
        <dbReference type="Pfam" id="PF08544"/>
    </source>
</evidence>
<dbReference type="PANTHER" id="PTHR10457">
    <property type="entry name" value="MEVALONATE KINASE/GALACTOKINASE"/>
    <property type="match status" value="1"/>
</dbReference>
<dbReference type="GO" id="GO:0006012">
    <property type="term" value="P:galactose metabolic process"/>
    <property type="evidence" value="ECO:0007669"/>
    <property type="project" value="InterPro"/>
</dbReference>
<dbReference type="FunFam" id="3.30.70.890:FF:000001">
    <property type="entry name" value="Galactokinase"/>
    <property type="match status" value="1"/>
</dbReference>
<keyword evidence="9" id="KW-0119">Carbohydrate metabolism</keyword>